<dbReference type="GO" id="GO:0051213">
    <property type="term" value="F:dioxygenase activity"/>
    <property type="evidence" value="ECO:0007669"/>
    <property type="project" value="InterPro"/>
</dbReference>
<evidence type="ECO:0000256" key="2">
    <source>
        <dbReference type="ARBA" id="ARBA00009897"/>
    </source>
</evidence>
<dbReference type="InterPro" id="IPR018724">
    <property type="entry name" value="2OG-Fe_dioxygenase"/>
</dbReference>
<dbReference type="InterPro" id="IPR001637">
    <property type="entry name" value="Gln_synth_I_adenylation_site"/>
</dbReference>
<dbReference type="SUPFAM" id="SSF55931">
    <property type="entry name" value="Glutamine synthetase/guanido kinase"/>
    <property type="match status" value="1"/>
</dbReference>
<dbReference type="Pfam" id="PF00120">
    <property type="entry name" value="Gln-synt_C"/>
    <property type="match status" value="1"/>
</dbReference>
<dbReference type="InterPro" id="IPR008146">
    <property type="entry name" value="Gln_synth_cat_dom"/>
</dbReference>
<dbReference type="Gene3D" id="2.60.120.620">
    <property type="entry name" value="q2cbj1_9rhob like domain"/>
    <property type="match status" value="1"/>
</dbReference>
<sequence>MKNILVEFSHHADARADIEARGYTERPLQLDRDLAYMLTRMASGSWDLPADEWYRTGKRYRSFDQYSAHVTDTGVEVRHLGEVRPYFQDVSHNPEPGGVERRYAPLAADLSNDVGIYKLISQQVARLPLSNAGQAYQVNLHVVRYCALPGQRCETSPPGYHKDGERFISVVLLTYCGADGGRVHIADNEKSELDSFLMREMGENYIIDDESVHHKLSPVEILENNTLAFRDVLILDFIPLQKTGERRNRPDNKPAENAAVPRGLKLTSDERREGLGDMDPLKRLLKLIKDNDVQEIDFRFTDMGGKMHYMTYDVAIIDTNTTTEGFMIDGPSFRGCLVPGYEAPVLLACSARNRSAARRIPFGSNRKAKRVEVRFPDPAANPYLAFAPMLMAGFDGIKNKIHPGPAIDKDLYELPLCENVKTPTVCGSLPEALVSLSNDRAFLKAGGVFDDDFIDSYIKLKMEEVTLLETTPHLVEFQKYYSVS</sequence>
<evidence type="ECO:0000256" key="4">
    <source>
        <dbReference type="RuleBase" id="RU000384"/>
    </source>
</evidence>
<dbReference type="SUPFAM" id="SSF54368">
    <property type="entry name" value="Glutamine synthetase, N-terminal domain"/>
    <property type="match status" value="1"/>
</dbReference>
<evidence type="ECO:0000313" key="7">
    <source>
        <dbReference type="Proteomes" id="UP000758022"/>
    </source>
</evidence>
<dbReference type="PANTHER" id="PTHR43407:SF2">
    <property type="entry name" value="GLUTAMINE SYNTHETASE"/>
    <property type="match status" value="1"/>
</dbReference>
<dbReference type="Proteomes" id="UP000758022">
    <property type="component" value="Unassembled WGS sequence"/>
</dbReference>
<dbReference type="PROSITE" id="PS00182">
    <property type="entry name" value="GLNA_ADENYLATION"/>
    <property type="match status" value="1"/>
</dbReference>
<dbReference type="Gene3D" id="3.30.590.10">
    <property type="entry name" value="Glutamine synthetase/guanido kinase, catalytic domain"/>
    <property type="match status" value="1"/>
</dbReference>
<dbReference type="GO" id="GO:0016020">
    <property type="term" value="C:membrane"/>
    <property type="evidence" value="ECO:0007669"/>
    <property type="project" value="TreeGrafter"/>
</dbReference>
<evidence type="ECO:0000313" key="6">
    <source>
        <dbReference type="EMBL" id="MBY3068679.1"/>
    </source>
</evidence>
<comment type="similarity">
    <text evidence="2 3 4">Belongs to the glutamine synthetase family.</text>
</comment>
<dbReference type="GO" id="GO:0005737">
    <property type="term" value="C:cytoplasm"/>
    <property type="evidence" value="ECO:0007669"/>
    <property type="project" value="TreeGrafter"/>
</dbReference>
<accession>A0AB35FPU5</accession>
<evidence type="ECO:0000259" key="5">
    <source>
        <dbReference type="PROSITE" id="PS51987"/>
    </source>
</evidence>
<dbReference type="EMBL" id="JAAXQQ010000021">
    <property type="protein sequence ID" value="MBY3068679.1"/>
    <property type="molecule type" value="Genomic_DNA"/>
</dbReference>
<dbReference type="PANTHER" id="PTHR43407">
    <property type="entry name" value="GLUTAMINE SYNTHETASE"/>
    <property type="match status" value="1"/>
</dbReference>
<evidence type="ECO:0000256" key="1">
    <source>
        <dbReference type="ARBA" id="ARBA00001946"/>
    </source>
</evidence>
<name>A0AB35FPU5_9HYPH</name>
<dbReference type="GO" id="GO:0004356">
    <property type="term" value="F:glutamine synthetase activity"/>
    <property type="evidence" value="ECO:0007669"/>
    <property type="project" value="InterPro"/>
</dbReference>
<dbReference type="AlphaFoldDB" id="A0AB35FPU5"/>
<feature type="domain" description="GS catalytic" evidence="5">
    <location>
        <begin position="337"/>
        <end position="483"/>
    </location>
</feature>
<dbReference type="InterPro" id="IPR036651">
    <property type="entry name" value="Gln_synt_N_sf"/>
</dbReference>
<protein>
    <recommendedName>
        <fullName evidence="5">GS catalytic domain-containing protein</fullName>
    </recommendedName>
</protein>
<dbReference type="InterPro" id="IPR014746">
    <property type="entry name" value="Gln_synth/guanido_kin_cat_dom"/>
</dbReference>
<reference evidence="6" key="1">
    <citation type="submission" date="2020-04" db="EMBL/GenBank/DDBJ databases">
        <title>Global-level population genomics supports evidence of horizontal gene transfer on evolution of Rhizobia in Lentils.</title>
        <authorList>
            <person name="Gai Y."/>
            <person name="Cook D."/>
            <person name="Riely B."/>
        </authorList>
    </citation>
    <scope>NUCLEOTIDE SEQUENCE</scope>
    <source>
        <strain evidence="6">TLR9</strain>
    </source>
</reference>
<dbReference type="GO" id="GO:0019740">
    <property type="term" value="P:nitrogen utilization"/>
    <property type="evidence" value="ECO:0007669"/>
    <property type="project" value="TreeGrafter"/>
</dbReference>
<evidence type="ECO:0000256" key="3">
    <source>
        <dbReference type="PROSITE-ProRule" id="PRU01331"/>
    </source>
</evidence>
<comment type="caution">
    <text evidence="6">The sequence shown here is derived from an EMBL/GenBank/DDBJ whole genome shotgun (WGS) entry which is preliminary data.</text>
</comment>
<dbReference type="Pfam" id="PF10014">
    <property type="entry name" value="2OG-Fe_Oxy_2"/>
    <property type="match status" value="1"/>
</dbReference>
<organism evidence="6 7">
    <name type="scientific">Rhizobium laguerreae</name>
    <dbReference type="NCBI Taxonomy" id="1076926"/>
    <lineage>
        <taxon>Bacteria</taxon>
        <taxon>Pseudomonadati</taxon>
        <taxon>Pseudomonadota</taxon>
        <taxon>Alphaproteobacteria</taxon>
        <taxon>Hyphomicrobiales</taxon>
        <taxon>Rhizobiaceae</taxon>
        <taxon>Rhizobium/Agrobacterium group</taxon>
        <taxon>Rhizobium</taxon>
    </lineage>
</organism>
<dbReference type="PROSITE" id="PS51987">
    <property type="entry name" value="GS_CATALYTIC"/>
    <property type="match status" value="1"/>
</dbReference>
<proteinExistence type="inferred from homology"/>
<dbReference type="GO" id="GO:0006542">
    <property type="term" value="P:glutamine biosynthetic process"/>
    <property type="evidence" value="ECO:0007669"/>
    <property type="project" value="InterPro"/>
</dbReference>
<gene>
    <name evidence="6" type="ORF">HFO74_35785</name>
</gene>
<dbReference type="SMART" id="SM01230">
    <property type="entry name" value="Gln-synt_C"/>
    <property type="match status" value="1"/>
</dbReference>
<comment type="cofactor">
    <cofactor evidence="1">
        <name>Mg(2+)</name>
        <dbReference type="ChEBI" id="CHEBI:18420"/>
    </cofactor>
</comment>